<dbReference type="CDD" id="cd07721">
    <property type="entry name" value="yflN-like_MBL-fold"/>
    <property type="match status" value="1"/>
</dbReference>
<comment type="caution">
    <text evidence="2">The sequence shown here is derived from an EMBL/GenBank/DDBJ whole genome shotgun (WGS) entry which is preliminary data.</text>
</comment>
<evidence type="ECO:0000259" key="1">
    <source>
        <dbReference type="SMART" id="SM00849"/>
    </source>
</evidence>
<dbReference type="Pfam" id="PF00753">
    <property type="entry name" value="Lactamase_B"/>
    <property type="match status" value="1"/>
</dbReference>
<evidence type="ECO:0000313" key="2">
    <source>
        <dbReference type="EMBL" id="TLS37127.1"/>
    </source>
</evidence>
<dbReference type="InterPro" id="IPR036866">
    <property type="entry name" value="RibonucZ/Hydroxyglut_hydro"/>
</dbReference>
<keyword evidence="2" id="KW-0378">Hydrolase</keyword>
<protein>
    <submittedName>
        <fullName evidence="2">MBL fold metallo-hydrolase</fullName>
    </submittedName>
</protein>
<dbReference type="EMBL" id="SWLG01000007">
    <property type="protein sequence ID" value="TLS37127.1"/>
    <property type="molecule type" value="Genomic_DNA"/>
</dbReference>
<evidence type="ECO:0000313" key="3">
    <source>
        <dbReference type="Proteomes" id="UP000308230"/>
    </source>
</evidence>
<dbReference type="Proteomes" id="UP000308230">
    <property type="component" value="Unassembled WGS sequence"/>
</dbReference>
<dbReference type="Gene3D" id="3.60.15.10">
    <property type="entry name" value="Ribonuclease Z/Hydroxyacylglutathione hydrolase-like"/>
    <property type="match status" value="1"/>
</dbReference>
<name>A0A5R9F0P9_9BACL</name>
<dbReference type="AlphaFoldDB" id="A0A5R9F0P9"/>
<dbReference type="SMART" id="SM00849">
    <property type="entry name" value="Lactamase_B"/>
    <property type="match status" value="1"/>
</dbReference>
<dbReference type="InterPro" id="IPR050855">
    <property type="entry name" value="NDM-1-like"/>
</dbReference>
<dbReference type="GO" id="GO:0016787">
    <property type="term" value="F:hydrolase activity"/>
    <property type="evidence" value="ECO:0007669"/>
    <property type="project" value="UniProtKB-KW"/>
</dbReference>
<gene>
    <name evidence="2" type="ORF">FCL54_11405</name>
</gene>
<organism evidence="2 3">
    <name type="scientific">Exobacillus caeni</name>
    <dbReference type="NCBI Taxonomy" id="2574798"/>
    <lineage>
        <taxon>Bacteria</taxon>
        <taxon>Bacillati</taxon>
        <taxon>Bacillota</taxon>
        <taxon>Bacilli</taxon>
        <taxon>Bacillales</taxon>
        <taxon>Guptibacillaceae</taxon>
        <taxon>Exobacillus</taxon>
    </lineage>
</organism>
<dbReference type="OrthoDB" id="9802248at2"/>
<dbReference type="PANTHER" id="PTHR42951">
    <property type="entry name" value="METALLO-BETA-LACTAMASE DOMAIN-CONTAINING"/>
    <property type="match status" value="1"/>
</dbReference>
<dbReference type="RefSeq" id="WP_138126504.1">
    <property type="nucleotide sequence ID" value="NZ_SWLG01000007.1"/>
</dbReference>
<dbReference type="SUPFAM" id="SSF56281">
    <property type="entry name" value="Metallo-hydrolase/oxidoreductase"/>
    <property type="match status" value="1"/>
</dbReference>
<keyword evidence="3" id="KW-1185">Reference proteome</keyword>
<dbReference type="InterPro" id="IPR001279">
    <property type="entry name" value="Metallo-B-lactamas"/>
</dbReference>
<feature type="domain" description="Metallo-beta-lactamase" evidence="1">
    <location>
        <begin position="31"/>
        <end position="242"/>
    </location>
</feature>
<dbReference type="PANTHER" id="PTHR42951:SF17">
    <property type="entry name" value="METALLO-BETA-LACTAMASE DOMAIN-CONTAINING PROTEIN"/>
    <property type="match status" value="1"/>
</dbReference>
<sequence>MEEDNYIPVTSLTSGVGQLVTPDVFCYPIQVVNCYFYGKPYEPHDWVLIDAGMPKSHDNILEEAKEHFGEDNKPKAIILTHGHFDHVGAVEELANHWDVPVYAHYLELPYLTGKKDYPEPDSSVEGGLVAKMSRMFPNEGIDLGTRVQKLPEDGTVPEMPGWRWIHTPGHTPGHVSFFRDEDRTLIAGDAFITVRQDQLFKVLTQAQEISGPPRYLTTDWQAAYDSVKKLQALNPYVAATGHGTPLSGEDLTDGLKKLVEEFEEIAVPDHGKFVSDEED</sequence>
<reference evidence="2 3" key="1">
    <citation type="submission" date="2019-04" db="EMBL/GenBank/DDBJ databases">
        <title>Bacillus caeni sp. nov., a bacterium isolated from mangrove sediment.</title>
        <authorList>
            <person name="Huang H."/>
            <person name="Mo K."/>
            <person name="Hu Y."/>
        </authorList>
    </citation>
    <scope>NUCLEOTIDE SEQUENCE [LARGE SCALE GENOMIC DNA]</scope>
    <source>
        <strain evidence="2 3">HB172195</strain>
    </source>
</reference>
<accession>A0A5R9F0P9</accession>
<proteinExistence type="predicted"/>